<evidence type="ECO:0000256" key="16">
    <source>
        <dbReference type="ARBA" id="ARBA00024627"/>
    </source>
</evidence>
<dbReference type="Pfam" id="PF18027">
    <property type="entry name" value="Pepdidase_M14_N"/>
    <property type="match status" value="1"/>
</dbReference>
<keyword evidence="25" id="KW-1185">Reference proteome</keyword>
<dbReference type="GO" id="GO:0030496">
    <property type="term" value="C:midbody"/>
    <property type="evidence" value="ECO:0007669"/>
    <property type="project" value="UniProtKB-SubCell"/>
</dbReference>
<feature type="compositionally biased region" description="Basic and acidic residues" evidence="22">
    <location>
        <begin position="570"/>
        <end position="580"/>
    </location>
</feature>
<keyword evidence="7" id="KW-0645">Protease</keyword>
<comment type="cofactor">
    <cofactor evidence="1">
        <name>Zn(2+)</name>
        <dbReference type="ChEBI" id="CHEBI:29105"/>
    </cofactor>
</comment>
<evidence type="ECO:0000313" key="25">
    <source>
        <dbReference type="Proteomes" id="UP001162131"/>
    </source>
</evidence>
<keyword evidence="10" id="KW-0862">Zinc</keyword>
<dbReference type="SUPFAM" id="SSF53187">
    <property type="entry name" value="Zn-dependent exopeptidases"/>
    <property type="match status" value="1"/>
</dbReference>
<evidence type="ECO:0000256" key="8">
    <source>
        <dbReference type="ARBA" id="ARBA00022723"/>
    </source>
</evidence>
<evidence type="ECO:0000256" key="22">
    <source>
        <dbReference type="SAM" id="MobiDB-lite"/>
    </source>
</evidence>
<reference evidence="24" key="1">
    <citation type="submission" date="2021-09" db="EMBL/GenBank/DDBJ databases">
        <authorList>
            <consortium name="AG Swart"/>
            <person name="Singh M."/>
            <person name="Singh A."/>
            <person name="Seah K."/>
            <person name="Emmerich C."/>
        </authorList>
    </citation>
    <scope>NUCLEOTIDE SEQUENCE</scope>
    <source>
        <strain evidence="24">ATCC30299</strain>
    </source>
</reference>
<keyword evidence="13" id="KW-0539">Nucleus</keyword>
<evidence type="ECO:0000256" key="9">
    <source>
        <dbReference type="ARBA" id="ARBA00022801"/>
    </source>
</evidence>
<dbReference type="GO" id="GO:0006508">
    <property type="term" value="P:proteolysis"/>
    <property type="evidence" value="ECO:0007669"/>
    <property type="project" value="UniProtKB-KW"/>
</dbReference>
<keyword evidence="8" id="KW-0479">Metal-binding</keyword>
<accession>A0AAU9K7E5</accession>
<evidence type="ECO:0000256" key="4">
    <source>
        <dbReference type="ARBA" id="ARBA00004214"/>
    </source>
</evidence>
<feature type="active site" description="Proton donor/acceptor" evidence="21">
    <location>
        <position position="408"/>
    </location>
</feature>
<evidence type="ECO:0000256" key="15">
    <source>
        <dbReference type="ARBA" id="ARBA00024524"/>
    </source>
</evidence>
<evidence type="ECO:0000256" key="18">
    <source>
        <dbReference type="ARBA" id="ARBA00032753"/>
    </source>
</evidence>
<dbReference type="InterPro" id="IPR040626">
    <property type="entry name" value="Pepdidase_M14_N"/>
</dbReference>
<dbReference type="EC" id="3.4.17.24" evidence="17"/>
<dbReference type="GO" id="GO:0004181">
    <property type="term" value="F:metallocarboxypeptidase activity"/>
    <property type="evidence" value="ECO:0007669"/>
    <property type="project" value="InterPro"/>
</dbReference>
<dbReference type="PROSITE" id="PS52035">
    <property type="entry name" value="PEPTIDASE_M14"/>
    <property type="match status" value="1"/>
</dbReference>
<dbReference type="PANTHER" id="PTHR12756">
    <property type="entry name" value="CYTOSOLIC CARBOXYPEPTIDASE"/>
    <property type="match status" value="1"/>
</dbReference>
<dbReference type="Gene3D" id="3.40.630.10">
    <property type="entry name" value="Zn peptidases"/>
    <property type="match status" value="1"/>
</dbReference>
<dbReference type="GO" id="GO:0008270">
    <property type="term" value="F:zinc ion binding"/>
    <property type="evidence" value="ECO:0007669"/>
    <property type="project" value="InterPro"/>
</dbReference>
<evidence type="ECO:0000256" key="13">
    <source>
        <dbReference type="ARBA" id="ARBA00023242"/>
    </source>
</evidence>
<evidence type="ECO:0000256" key="12">
    <source>
        <dbReference type="ARBA" id="ARBA00023212"/>
    </source>
</evidence>
<comment type="catalytic activity">
    <reaction evidence="16">
        <text>C-terminal L-alpha-aminoacyl-L-glutamyl-[tubulin] + H2O = C-terminal L-alpha-aminoacyl-[tubulin] + L-glutamate</text>
        <dbReference type="Rhea" id="RHEA:63796"/>
        <dbReference type="Rhea" id="RHEA-COMP:16436"/>
        <dbReference type="Rhea" id="RHEA-COMP:16437"/>
        <dbReference type="ChEBI" id="CHEBI:15377"/>
        <dbReference type="ChEBI" id="CHEBI:29985"/>
        <dbReference type="ChEBI" id="CHEBI:90782"/>
        <dbReference type="ChEBI" id="CHEBI:149556"/>
        <dbReference type="EC" id="3.4.17.24"/>
    </reaction>
    <physiologicalReaction direction="left-to-right" evidence="16">
        <dbReference type="Rhea" id="RHEA:63797"/>
    </physiologicalReaction>
</comment>
<evidence type="ECO:0000256" key="2">
    <source>
        <dbReference type="ARBA" id="ARBA00004123"/>
    </source>
</evidence>
<evidence type="ECO:0000256" key="19">
    <source>
        <dbReference type="ARBA" id="ARBA00032928"/>
    </source>
</evidence>
<evidence type="ECO:0000256" key="5">
    <source>
        <dbReference type="ARBA" id="ARBA00005988"/>
    </source>
</evidence>
<evidence type="ECO:0000256" key="1">
    <source>
        <dbReference type="ARBA" id="ARBA00001947"/>
    </source>
</evidence>
<evidence type="ECO:0000259" key="23">
    <source>
        <dbReference type="PROSITE" id="PS52035"/>
    </source>
</evidence>
<comment type="caution">
    <text evidence="24">The sequence shown here is derived from an EMBL/GenBank/DDBJ whole genome shotgun (WGS) entry which is preliminary data.</text>
</comment>
<dbReference type="GO" id="GO:0005634">
    <property type="term" value="C:nucleus"/>
    <property type="evidence" value="ECO:0007669"/>
    <property type="project" value="UniProtKB-SubCell"/>
</dbReference>
<keyword evidence="9" id="KW-0378">Hydrolase</keyword>
<dbReference type="InterPro" id="IPR000834">
    <property type="entry name" value="Peptidase_M14"/>
</dbReference>
<evidence type="ECO:0000256" key="11">
    <source>
        <dbReference type="ARBA" id="ARBA00023049"/>
    </source>
</evidence>
<dbReference type="AlphaFoldDB" id="A0AAU9K7E5"/>
<sequence length="656" mass="74120">MDKAANATNGPVPQHNSFRFTEDNVSMTSDFDSGNLAKAERAGPGIYHLWTGPDCMGTLAENGCRSWLFFKVTAPIGLTATFTVKNLNLQGKLFKEGMKPVIKVPGGEWERVCSPVTFNVVGEDFEFTFMHFFKTTEAEIAFSYPWSYNDHLQLLEKLRLSALCQGIYFYKENIINSLEGRRCDLLTITSFSGMTEEREERIPLLFPEQSVERAQKFVGKPIVIITARVHPGETPGSFVMNGFLYFIMSDDPRAISLRDNFVFKIVPMLNPDGVYRGYYRTDTRGINLNRFYTNPSLAEHPTVFAVRELVMSYHRENKDQIYLYADLHGHATKKGCFIYGNYLDFPRQIETCLFAKLMALNCVNFDFEGSNFTEKNMHAKDKRGLSKDGSGRVALFKSANLVRCYTLECNYNSGRLINQILPSGLDKNPESSNDSEMYKNGPPAYTMPIFEDVGKAIGISLLDTAYLNNNSRVLPSDPGLKQLRVDVAAFLSTQIPFRFDPNIKKASKSQEDLENFIKNGCKPPKLDSRPKLKKIPEETKPQKRYFRISESSTASSERPNKSKKSSVVESPKKEAADVKPKQLSVVPVKNYTFPKPPKTDNQKILQLPRGRSKLRAIGQHKTSKSLSTKRGDSGYERNKSFEKEPMLLTVMEAAGE</sequence>
<dbReference type="PANTHER" id="PTHR12756:SF12">
    <property type="entry name" value="CYTOSOLIC CARBOXYPEPTIDASE-LIKE PROTEIN 5"/>
    <property type="match status" value="1"/>
</dbReference>
<protein>
    <recommendedName>
        <fullName evidence="14">Cytosolic carboxypeptidase-like protein 5</fullName>
        <ecNumber evidence="17">3.4.17.24</ecNumber>
    </recommendedName>
    <alternativeName>
        <fullName evidence="19">ATP/GTP-binding protein-like 5</fullName>
    </alternativeName>
    <alternativeName>
        <fullName evidence="18">Protein deglutamylase CCP5</fullName>
    </alternativeName>
</protein>
<keyword evidence="6" id="KW-0963">Cytoplasm</keyword>
<comment type="similarity">
    <text evidence="5 21">Belongs to the peptidase M14 family.</text>
</comment>
<evidence type="ECO:0000256" key="10">
    <source>
        <dbReference type="ARBA" id="ARBA00022833"/>
    </source>
</evidence>
<dbReference type="Gene3D" id="2.60.40.3120">
    <property type="match status" value="1"/>
</dbReference>
<comment type="subcellular location">
    <subcellularLocation>
        <location evidence="3">Cytoplasm</location>
        <location evidence="3">Cytoskeleton</location>
        <location evidence="3">Spindle</location>
    </subcellularLocation>
    <subcellularLocation>
        <location evidence="4">Midbody</location>
    </subcellularLocation>
    <subcellularLocation>
        <location evidence="2">Nucleus</location>
    </subcellularLocation>
</comment>
<dbReference type="Pfam" id="PF00246">
    <property type="entry name" value="Peptidase_M14"/>
    <property type="match status" value="1"/>
</dbReference>
<feature type="compositionally biased region" description="Basic and acidic residues" evidence="22">
    <location>
        <begin position="629"/>
        <end position="643"/>
    </location>
</feature>
<dbReference type="Proteomes" id="UP001162131">
    <property type="component" value="Unassembled WGS sequence"/>
</dbReference>
<dbReference type="GO" id="GO:0005819">
    <property type="term" value="C:spindle"/>
    <property type="evidence" value="ECO:0007669"/>
    <property type="project" value="UniProtKB-SubCell"/>
</dbReference>
<evidence type="ECO:0000256" key="21">
    <source>
        <dbReference type="PROSITE-ProRule" id="PRU01379"/>
    </source>
</evidence>
<comment type="catalytic activity">
    <reaction evidence="20">
        <text>gamma-L-glutamyl-L-glutamyl-[protein] + H2O = L-glutamyl-[protein] + L-glutamate</text>
        <dbReference type="Rhea" id="RHEA:60152"/>
        <dbReference type="Rhea" id="RHEA-COMP:10208"/>
        <dbReference type="Rhea" id="RHEA-COMP:15517"/>
        <dbReference type="ChEBI" id="CHEBI:15377"/>
        <dbReference type="ChEBI" id="CHEBI:29973"/>
        <dbReference type="ChEBI" id="CHEBI:29985"/>
        <dbReference type="ChEBI" id="CHEBI:143622"/>
    </reaction>
    <physiologicalReaction direction="left-to-right" evidence="20">
        <dbReference type="Rhea" id="RHEA:60153"/>
    </physiologicalReaction>
</comment>
<evidence type="ECO:0000256" key="7">
    <source>
        <dbReference type="ARBA" id="ARBA00022670"/>
    </source>
</evidence>
<evidence type="ECO:0000256" key="3">
    <source>
        <dbReference type="ARBA" id="ARBA00004186"/>
    </source>
</evidence>
<dbReference type="EMBL" id="CAJZBQ010000047">
    <property type="protein sequence ID" value="CAG9329091.1"/>
    <property type="molecule type" value="Genomic_DNA"/>
</dbReference>
<feature type="domain" description="Peptidase M14" evidence="23">
    <location>
        <begin position="144"/>
        <end position="465"/>
    </location>
</feature>
<keyword evidence="11" id="KW-0482">Metalloprotease</keyword>
<dbReference type="InterPro" id="IPR034286">
    <property type="entry name" value="M14_AGBL5-like"/>
</dbReference>
<name>A0AAU9K7E5_9CILI</name>
<dbReference type="CDD" id="cd06236">
    <property type="entry name" value="M14_AGBL5_like"/>
    <property type="match status" value="1"/>
</dbReference>
<evidence type="ECO:0000313" key="24">
    <source>
        <dbReference type="EMBL" id="CAG9329091.1"/>
    </source>
</evidence>
<evidence type="ECO:0000256" key="20">
    <source>
        <dbReference type="ARBA" id="ARBA00047714"/>
    </source>
</evidence>
<feature type="region of interest" description="Disordered" evidence="22">
    <location>
        <begin position="516"/>
        <end position="643"/>
    </location>
</feature>
<gene>
    <name evidence="24" type="ORF">BSTOLATCC_MIC47922</name>
</gene>
<feature type="compositionally biased region" description="Basic and acidic residues" evidence="22">
    <location>
        <begin position="524"/>
        <end position="541"/>
    </location>
</feature>
<keyword evidence="12" id="KW-0206">Cytoskeleton</keyword>
<proteinExistence type="inferred from homology"/>
<evidence type="ECO:0000256" key="17">
    <source>
        <dbReference type="ARBA" id="ARBA00026108"/>
    </source>
</evidence>
<comment type="catalytic activity">
    <reaction evidence="15">
        <text>C-terminal L-alpha-aminoacyl-L-glutamyl-L-glutamyl-[tubulin] + H2O = C-terminal L-alpha-aminoacyl-L-glutamyl-[tubulin] + L-glutamate</text>
        <dbReference type="Rhea" id="RHEA:63792"/>
        <dbReference type="Rhea" id="RHEA-COMP:16435"/>
        <dbReference type="Rhea" id="RHEA-COMP:16436"/>
        <dbReference type="ChEBI" id="CHEBI:15377"/>
        <dbReference type="ChEBI" id="CHEBI:29985"/>
        <dbReference type="ChEBI" id="CHEBI:149555"/>
        <dbReference type="ChEBI" id="CHEBI:149556"/>
        <dbReference type="EC" id="3.4.17.24"/>
    </reaction>
    <physiologicalReaction direction="left-to-right" evidence="15">
        <dbReference type="Rhea" id="RHEA:63793"/>
    </physiologicalReaction>
</comment>
<dbReference type="InterPro" id="IPR050821">
    <property type="entry name" value="Cytosolic_carboxypeptidase"/>
</dbReference>
<evidence type="ECO:0000256" key="6">
    <source>
        <dbReference type="ARBA" id="ARBA00022490"/>
    </source>
</evidence>
<evidence type="ECO:0000256" key="14">
    <source>
        <dbReference type="ARBA" id="ARBA00024141"/>
    </source>
</evidence>
<organism evidence="24 25">
    <name type="scientific">Blepharisma stoltei</name>
    <dbReference type="NCBI Taxonomy" id="1481888"/>
    <lineage>
        <taxon>Eukaryota</taxon>
        <taxon>Sar</taxon>
        <taxon>Alveolata</taxon>
        <taxon>Ciliophora</taxon>
        <taxon>Postciliodesmatophora</taxon>
        <taxon>Heterotrichea</taxon>
        <taxon>Heterotrichida</taxon>
        <taxon>Blepharismidae</taxon>
        <taxon>Blepharisma</taxon>
    </lineage>
</organism>